<keyword evidence="3 11" id="KW-1134">Transmembrane beta strand</keyword>
<feature type="domain" description="TonB-dependent receptor plug" evidence="15">
    <location>
        <begin position="63"/>
        <end position="171"/>
    </location>
</feature>
<keyword evidence="7" id="KW-0406">Ion transport</keyword>
<comment type="subcellular location">
    <subcellularLocation>
        <location evidence="1 11">Cell outer membrane</location>
        <topology evidence="1 11">Multi-pass membrane protein</topology>
    </subcellularLocation>
</comment>
<evidence type="ECO:0000256" key="3">
    <source>
        <dbReference type="ARBA" id="ARBA00022452"/>
    </source>
</evidence>
<evidence type="ECO:0000256" key="9">
    <source>
        <dbReference type="ARBA" id="ARBA00023136"/>
    </source>
</evidence>
<dbReference type="AlphaFoldDB" id="A0A420ER27"/>
<keyword evidence="5 11" id="KW-0812">Transmembrane</keyword>
<keyword evidence="16" id="KW-0675">Receptor</keyword>
<dbReference type="GO" id="GO:0009279">
    <property type="term" value="C:cell outer membrane"/>
    <property type="evidence" value="ECO:0007669"/>
    <property type="project" value="UniProtKB-SubCell"/>
</dbReference>
<evidence type="ECO:0000313" key="16">
    <source>
        <dbReference type="EMBL" id="RKF23129.1"/>
    </source>
</evidence>
<evidence type="ECO:0000256" key="8">
    <source>
        <dbReference type="ARBA" id="ARBA00023077"/>
    </source>
</evidence>
<comment type="caution">
    <text evidence="16">The sequence shown here is derived from an EMBL/GenBank/DDBJ whole genome shotgun (WGS) entry which is preliminary data.</text>
</comment>
<dbReference type="EMBL" id="RAPF01000001">
    <property type="protein sequence ID" value="RKF23129.1"/>
    <property type="molecule type" value="Genomic_DNA"/>
</dbReference>
<feature type="domain" description="TonB-dependent receptor-like beta-barrel" evidence="14">
    <location>
        <begin position="271"/>
        <end position="767"/>
    </location>
</feature>
<protein>
    <submittedName>
        <fullName evidence="16">TonB-dependent receptor</fullName>
    </submittedName>
</protein>
<evidence type="ECO:0000259" key="15">
    <source>
        <dbReference type="Pfam" id="PF07715"/>
    </source>
</evidence>
<dbReference type="InterPro" id="IPR039426">
    <property type="entry name" value="TonB-dep_rcpt-like"/>
</dbReference>
<dbReference type="Gene3D" id="2.40.170.20">
    <property type="entry name" value="TonB-dependent receptor, beta-barrel domain"/>
    <property type="match status" value="1"/>
</dbReference>
<evidence type="ECO:0000256" key="2">
    <source>
        <dbReference type="ARBA" id="ARBA00022448"/>
    </source>
</evidence>
<comment type="similarity">
    <text evidence="11 12">Belongs to the TonB-dependent receptor family.</text>
</comment>
<gene>
    <name evidence="16" type="ORF">D6851_01135</name>
</gene>
<feature type="signal peptide" evidence="13">
    <location>
        <begin position="1"/>
        <end position="27"/>
    </location>
</feature>
<dbReference type="OrthoDB" id="7192131at2"/>
<evidence type="ECO:0000256" key="13">
    <source>
        <dbReference type="SAM" id="SignalP"/>
    </source>
</evidence>
<organism evidence="16 17">
    <name type="scientific">Altericroceibacterium spongiae</name>
    <dbReference type="NCBI Taxonomy" id="2320269"/>
    <lineage>
        <taxon>Bacteria</taxon>
        <taxon>Pseudomonadati</taxon>
        <taxon>Pseudomonadota</taxon>
        <taxon>Alphaproteobacteria</taxon>
        <taxon>Sphingomonadales</taxon>
        <taxon>Erythrobacteraceae</taxon>
        <taxon>Altericroceibacterium</taxon>
    </lineage>
</organism>
<dbReference type="Pfam" id="PF07715">
    <property type="entry name" value="Plug"/>
    <property type="match status" value="1"/>
</dbReference>
<evidence type="ECO:0000256" key="10">
    <source>
        <dbReference type="ARBA" id="ARBA00023237"/>
    </source>
</evidence>
<evidence type="ECO:0000256" key="7">
    <source>
        <dbReference type="ARBA" id="ARBA00023065"/>
    </source>
</evidence>
<keyword evidence="17" id="KW-1185">Reference proteome</keyword>
<keyword evidence="4" id="KW-0410">Iron transport</keyword>
<feature type="chain" id="PRO_5019182164" evidence="13">
    <location>
        <begin position="28"/>
        <end position="804"/>
    </location>
</feature>
<dbReference type="PROSITE" id="PS52016">
    <property type="entry name" value="TONB_DEPENDENT_REC_3"/>
    <property type="match status" value="1"/>
</dbReference>
<keyword evidence="9 11" id="KW-0472">Membrane</keyword>
<dbReference type="InterPro" id="IPR036942">
    <property type="entry name" value="Beta-barrel_TonB_sf"/>
</dbReference>
<reference evidence="16 17" key="1">
    <citation type="submission" date="2018-09" db="EMBL/GenBank/DDBJ databases">
        <title>Altererythrobacter spongiae sp. nov., isolated from a marine sponge.</title>
        <authorList>
            <person name="Zhuang L."/>
            <person name="Luo L."/>
        </authorList>
    </citation>
    <scope>NUCLEOTIDE SEQUENCE [LARGE SCALE GENOMIC DNA]</scope>
    <source>
        <strain evidence="16 17">HN-Y73</strain>
    </source>
</reference>
<keyword evidence="13" id="KW-0732">Signal</keyword>
<keyword evidence="10 11" id="KW-0998">Cell outer membrane</keyword>
<dbReference type="InterPro" id="IPR000531">
    <property type="entry name" value="Beta-barrel_TonB"/>
</dbReference>
<dbReference type="GO" id="GO:0006826">
    <property type="term" value="P:iron ion transport"/>
    <property type="evidence" value="ECO:0007669"/>
    <property type="project" value="UniProtKB-KW"/>
</dbReference>
<accession>A0A420ER27</accession>
<dbReference type="RefSeq" id="WP_120323033.1">
    <property type="nucleotide sequence ID" value="NZ_RAPF01000001.1"/>
</dbReference>
<proteinExistence type="inferred from homology"/>
<sequence>MTNDFCRKALLTSGISLFALIPGTAFAETAAAAPAPVSAAATAADQGQIGTIVVTAERRDVTLQDAPLAVSALNADTLEQGNIQDITGLNGVVPGLVVAKSGGGERIISIRGIGSETPENTNTQPGVSYHVDGVYIFNSIAASAAFIDVGQVEVLRGPQGTMFGQGSTGGTINVVTNKPKIGETEAKGDIGFGNYGLIQGNVGLNVPIGDTLAVRGYVQHASHDGFAKATDVVGDNDGDYELDDEDNTAWRVAAQWEPTDTLSIMLNATQYDSDTHGPAQKNILDPNDDARELTQDFPAHATVDTDLYYGTVALDLGFATAKSITSYQKLYSDQAWDADGLTADLFYDLTFNPLLYGGTRYDHVSTWESNTKSWTQEFNLSSNGNGPLQWIVGGVYLHSKNSQYVLEYRGSDDNLVPPVLSPDTEATNPLIDNITYAELSSITRKAWAIYGQGTLDLTDSLSVTAGLRYNKDKYTGETATNSDISETGPYLQPVPTQNYSTTEWTGKFALEYKFTPDNMIYASYTRGFKPGGINTSAAGGNSAYLALGWEDAIAPTYKPETVNSFEIGSKNQFLDRTAQLNLSAFYYDYNDLQFLEEDPIPYGEGTSNAPKAEIYGLELEGLWLLNDHWKIDGSASLLHGEFTKDYYALDPSSAADAQNAAGFPDWLFWDNFYAGAVARDNARQNINGNDVPKVPDFTGQAAITYNNVIAGGDFTARAQIIYRGKYSYRLFNNSEFDTTPSYEQVNLFFKYAPEDFPLDFSFTVTNLFDVEGVNSRFSDPYGSAQTMETYIPPRQAIFSVGFEF</sequence>
<dbReference type="SUPFAM" id="SSF56935">
    <property type="entry name" value="Porins"/>
    <property type="match status" value="1"/>
</dbReference>
<evidence type="ECO:0000259" key="14">
    <source>
        <dbReference type="Pfam" id="PF00593"/>
    </source>
</evidence>
<keyword evidence="2 11" id="KW-0813">Transport</keyword>
<dbReference type="Proteomes" id="UP000284395">
    <property type="component" value="Unassembled WGS sequence"/>
</dbReference>
<keyword evidence="6" id="KW-0408">Iron</keyword>
<dbReference type="PANTHER" id="PTHR32552:SF81">
    <property type="entry name" value="TONB-DEPENDENT OUTER MEMBRANE RECEPTOR"/>
    <property type="match status" value="1"/>
</dbReference>
<dbReference type="InterPro" id="IPR012910">
    <property type="entry name" value="Plug_dom"/>
</dbReference>
<evidence type="ECO:0000256" key="4">
    <source>
        <dbReference type="ARBA" id="ARBA00022496"/>
    </source>
</evidence>
<name>A0A420ER27_9SPHN</name>
<keyword evidence="8 12" id="KW-0798">TonB box</keyword>
<evidence type="ECO:0000256" key="11">
    <source>
        <dbReference type="PROSITE-ProRule" id="PRU01360"/>
    </source>
</evidence>
<evidence type="ECO:0000313" key="17">
    <source>
        <dbReference type="Proteomes" id="UP000284395"/>
    </source>
</evidence>
<evidence type="ECO:0000256" key="1">
    <source>
        <dbReference type="ARBA" id="ARBA00004571"/>
    </source>
</evidence>
<dbReference type="Pfam" id="PF00593">
    <property type="entry name" value="TonB_dep_Rec_b-barrel"/>
    <property type="match status" value="1"/>
</dbReference>
<evidence type="ECO:0000256" key="5">
    <source>
        <dbReference type="ARBA" id="ARBA00022692"/>
    </source>
</evidence>
<evidence type="ECO:0000256" key="6">
    <source>
        <dbReference type="ARBA" id="ARBA00023004"/>
    </source>
</evidence>
<dbReference type="PANTHER" id="PTHR32552">
    <property type="entry name" value="FERRICHROME IRON RECEPTOR-RELATED"/>
    <property type="match status" value="1"/>
</dbReference>
<evidence type="ECO:0000256" key="12">
    <source>
        <dbReference type="RuleBase" id="RU003357"/>
    </source>
</evidence>